<evidence type="ECO:0000259" key="5">
    <source>
        <dbReference type="PROSITE" id="PS51194"/>
    </source>
</evidence>
<dbReference type="Pfam" id="PF00271">
    <property type="entry name" value="Helicase_C"/>
    <property type="match status" value="1"/>
</dbReference>
<dbReference type="GO" id="GO:0000462">
    <property type="term" value="P:maturation of SSU-rRNA from tricistronic rRNA transcript (SSU-rRNA, 5.8S rRNA, LSU-rRNA)"/>
    <property type="evidence" value="ECO:0007669"/>
    <property type="project" value="TreeGrafter"/>
</dbReference>
<sequence>MHYLFSRARDNLLHCFNFFKEALRKTVKIHTTLPEGGILVFVTGQREVTHLVQKLRSLFPLKQKEKVLAIAKNLNKDAPIKKENSDDDTFEEKLQRILKKQKKKNIKIIPEIDLDEYKVGDEENDSNDEENYLSDNDAEADDNLISAPLNSEPLWVLPLYSFLPSQKQAEVFRDPPSGCRLCVISTNVAETSLTIPNIKYVVDTGKTKVKLYDKVTGVTSYVVDWTSKASADQRAGRAGRTGPGHCYRLYSSAVFNDVFHQFSVPEIQRKPVDDLYLQMKCMHLDKIVNFPFPTAPDLMQLKTAEKRMEILELLENSKVTPLGRAVAKFPVLPRFGKMLALSLQFDLLPYTICIVAALSVQEVLLETPIGPSSAEIKEKWLIKRRQWAGDGNSLLLGDLMVLLKAVGGAEYANSEGKLQKFCQDNGLRYKAVLEIRKLRIQLTNEIKSNVPDVDVVVDPKLAPPTDVQAKLLRQLLLCGLGDQIAKKMEPDEIKDKENKTKFKYAYKANDMEDPVFLHRGSVLKKNLPEYVIYQELYETNKMYMRGITAIDPEWLPIYVPKLCNLGKPLTDPEPRYDETTGKVKCFVSGTFGRQAWPIPTVEIEYPKSVEAYKWFTKFFLEGKVFAKLSKYSEDLLQPAGVVTKPWARLQPRIAKILNRMTGMDCKTRKNVEDVWETDKNFLLEEYLLWLPESTHSMVSLIWPPLDA</sequence>
<organism evidence="6 7">
    <name type="scientific">Popillia japonica</name>
    <name type="common">Japanese beetle</name>
    <dbReference type="NCBI Taxonomy" id="7064"/>
    <lineage>
        <taxon>Eukaryota</taxon>
        <taxon>Metazoa</taxon>
        <taxon>Ecdysozoa</taxon>
        <taxon>Arthropoda</taxon>
        <taxon>Hexapoda</taxon>
        <taxon>Insecta</taxon>
        <taxon>Pterygota</taxon>
        <taxon>Neoptera</taxon>
        <taxon>Endopterygota</taxon>
        <taxon>Coleoptera</taxon>
        <taxon>Polyphaga</taxon>
        <taxon>Scarabaeiformia</taxon>
        <taxon>Scarabaeidae</taxon>
        <taxon>Rutelinae</taxon>
        <taxon>Popillia</taxon>
    </lineage>
</organism>
<dbReference type="PANTHER" id="PTHR18934:SF99">
    <property type="entry name" value="ATP-DEPENDENT RNA HELICASE DHX37-RELATED"/>
    <property type="match status" value="1"/>
</dbReference>
<dbReference type="Pfam" id="PF23362">
    <property type="entry name" value="DHX37_C"/>
    <property type="match status" value="1"/>
</dbReference>
<proteinExistence type="predicted"/>
<dbReference type="GO" id="GO:0005730">
    <property type="term" value="C:nucleolus"/>
    <property type="evidence" value="ECO:0007669"/>
    <property type="project" value="TreeGrafter"/>
</dbReference>
<dbReference type="Proteomes" id="UP001458880">
    <property type="component" value="Unassembled WGS sequence"/>
</dbReference>
<dbReference type="SUPFAM" id="SSF52540">
    <property type="entry name" value="P-loop containing nucleoside triphosphate hydrolases"/>
    <property type="match status" value="1"/>
</dbReference>
<keyword evidence="2" id="KW-0378">Hydrolase</keyword>
<comment type="caution">
    <text evidence="6">The sequence shown here is derived from an EMBL/GenBank/DDBJ whole genome shotgun (WGS) entry which is preliminary data.</text>
</comment>
<dbReference type="GO" id="GO:0003723">
    <property type="term" value="F:RNA binding"/>
    <property type="evidence" value="ECO:0007669"/>
    <property type="project" value="TreeGrafter"/>
</dbReference>
<dbReference type="Gene3D" id="3.40.50.300">
    <property type="entry name" value="P-loop containing nucleotide triphosphate hydrolases"/>
    <property type="match status" value="2"/>
</dbReference>
<protein>
    <submittedName>
        <fullName evidence="6">Helicase associated domain (HA2)</fullName>
    </submittedName>
</protein>
<keyword evidence="3" id="KW-0347">Helicase</keyword>
<dbReference type="AlphaFoldDB" id="A0AAW1HW46"/>
<evidence type="ECO:0000256" key="4">
    <source>
        <dbReference type="ARBA" id="ARBA00022840"/>
    </source>
</evidence>
<dbReference type="SMART" id="SM00490">
    <property type="entry name" value="HELICc"/>
    <property type="match status" value="1"/>
</dbReference>
<evidence type="ECO:0000256" key="2">
    <source>
        <dbReference type="ARBA" id="ARBA00022801"/>
    </source>
</evidence>
<dbReference type="InterPro" id="IPR056371">
    <property type="entry name" value="DHX37-like_C"/>
</dbReference>
<reference evidence="6 7" key="1">
    <citation type="journal article" date="2024" name="BMC Genomics">
        <title>De novo assembly and annotation of Popillia japonica's genome with initial clues to its potential as an invasive pest.</title>
        <authorList>
            <person name="Cucini C."/>
            <person name="Boschi S."/>
            <person name="Funari R."/>
            <person name="Cardaioli E."/>
            <person name="Iannotti N."/>
            <person name="Marturano G."/>
            <person name="Paoli F."/>
            <person name="Bruttini M."/>
            <person name="Carapelli A."/>
            <person name="Frati F."/>
            <person name="Nardi F."/>
        </authorList>
    </citation>
    <scope>NUCLEOTIDE SEQUENCE [LARGE SCALE GENOMIC DNA]</scope>
    <source>
        <strain evidence="6">DMR45628</strain>
    </source>
</reference>
<dbReference type="InterPro" id="IPR027417">
    <property type="entry name" value="P-loop_NTPase"/>
</dbReference>
<accession>A0AAW1HW46</accession>
<dbReference type="SMART" id="SM00847">
    <property type="entry name" value="HA2"/>
    <property type="match status" value="1"/>
</dbReference>
<dbReference type="GO" id="GO:0005524">
    <property type="term" value="F:ATP binding"/>
    <property type="evidence" value="ECO:0007669"/>
    <property type="project" value="UniProtKB-KW"/>
</dbReference>
<evidence type="ECO:0000313" key="6">
    <source>
        <dbReference type="EMBL" id="KAK9681042.1"/>
    </source>
</evidence>
<dbReference type="InterPro" id="IPR011709">
    <property type="entry name" value="DEAD-box_helicase_OB_fold"/>
</dbReference>
<dbReference type="Pfam" id="PF21010">
    <property type="entry name" value="HA2_C"/>
    <property type="match status" value="1"/>
</dbReference>
<dbReference type="CDD" id="cd18791">
    <property type="entry name" value="SF2_C_RHA"/>
    <property type="match status" value="1"/>
</dbReference>
<dbReference type="InterPro" id="IPR007502">
    <property type="entry name" value="Helicase-assoc_dom"/>
</dbReference>
<evidence type="ECO:0000313" key="7">
    <source>
        <dbReference type="Proteomes" id="UP001458880"/>
    </source>
</evidence>
<dbReference type="Gene3D" id="1.20.120.1080">
    <property type="match status" value="1"/>
</dbReference>
<evidence type="ECO:0000256" key="3">
    <source>
        <dbReference type="ARBA" id="ARBA00022806"/>
    </source>
</evidence>
<dbReference type="EMBL" id="JASPKY010000853">
    <property type="protein sequence ID" value="KAK9681042.1"/>
    <property type="molecule type" value="Genomic_DNA"/>
</dbReference>
<evidence type="ECO:0000256" key="1">
    <source>
        <dbReference type="ARBA" id="ARBA00022741"/>
    </source>
</evidence>
<dbReference type="Pfam" id="PF07717">
    <property type="entry name" value="OB_NTP_bind"/>
    <property type="match status" value="1"/>
</dbReference>
<keyword evidence="4" id="KW-0067">ATP-binding</keyword>
<feature type="domain" description="Helicase C-terminal" evidence="5">
    <location>
        <begin position="93"/>
        <end position="283"/>
    </location>
</feature>
<name>A0AAW1HW46_POPJA</name>
<dbReference type="InterPro" id="IPR001650">
    <property type="entry name" value="Helicase_C-like"/>
</dbReference>
<keyword evidence="1" id="KW-0547">Nucleotide-binding</keyword>
<dbReference type="GO" id="GO:0004386">
    <property type="term" value="F:helicase activity"/>
    <property type="evidence" value="ECO:0007669"/>
    <property type="project" value="UniProtKB-KW"/>
</dbReference>
<dbReference type="PANTHER" id="PTHR18934">
    <property type="entry name" value="ATP-DEPENDENT RNA HELICASE"/>
    <property type="match status" value="1"/>
</dbReference>
<dbReference type="GO" id="GO:0016787">
    <property type="term" value="F:hydrolase activity"/>
    <property type="evidence" value="ECO:0007669"/>
    <property type="project" value="UniProtKB-KW"/>
</dbReference>
<dbReference type="PROSITE" id="PS51194">
    <property type="entry name" value="HELICASE_CTER"/>
    <property type="match status" value="1"/>
</dbReference>
<gene>
    <name evidence="6" type="ORF">QE152_g38626</name>
</gene>
<keyword evidence="7" id="KW-1185">Reference proteome</keyword>